<evidence type="ECO:0000256" key="1">
    <source>
        <dbReference type="PROSITE-ProRule" id="PRU01282"/>
    </source>
</evidence>
<dbReference type="RefSeq" id="WP_102198481.1">
    <property type="nucleotide sequence ID" value="NZ_PNHP01000007.1"/>
</dbReference>
<name>A0A2N6UGV3_9FIRM</name>
<dbReference type="Proteomes" id="UP000235658">
    <property type="component" value="Unassembled WGS sequence"/>
</dbReference>
<proteinExistence type="inferred from homology"/>
<dbReference type="InterPro" id="IPR006660">
    <property type="entry name" value="Arsenate_reductase-like"/>
</dbReference>
<accession>A0A2N6UGV3</accession>
<dbReference type="PROSITE" id="PS51353">
    <property type="entry name" value="ARSC"/>
    <property type="match status" value="1"/>
</dbReference>
<evidence type="ECO:0000313" key="3">
    <source>
        <dbReference type="Proteomes" id="UP000235658"/>
    </source>
</evidence>
<gene>
    <name evidence="2" type="ORF">CJ192_08595</name>
</gene>
<reference evidence="2 3" key="1">
    <citation type="submission" date="2017-09" db="EMBL/GenBank/DDBJ databases">
        <title>Bacterial strain isolated from the female urinary microbiota.</title>
        <authorList>
            <person name="Thomas-White K."/>
            <person name="Kumar N."/>
            <person name="Forster S."/>
            <person name="Putonti C."/>
            <person name="Lawley T."/>
            <person name="Wolfe A.J."/>
        </authorList>
    </citation>
    <scope>NUCLEOTIDE SEQUENCE [LARGE SCALE GENOMIC DNA]</scope>
    <source>
        <strain evidence="2 3">UMB0204</strain>
    </source>
</reference>
<dbReference type="Gene3D" id="3.40.30.10">
    <property type="entry name" value="Glutaredoxin"/>
    <property type="match status" value="1"/>
</dbReference>
<dbReference type="SUPFAM" id="SSF52833">
    <property type="entry name" value="Thioredoxin-like"/>
    <property type="match status" value="1"/>
</dbReference>
<sequence>MEVLLIGYKSCSTCKKTEKFLEERNISYKFQDVKEEKPEKDQIIDLYEKSGLDIKKFFNTSGQIYRKLNLKDKLKDMSEDEKLDLLASDGMLLKRPIMVNGDDVIVGRLNIEKYIEK</sequence>
<dbReference type="EMBL" id="PNHP01000007">
    <property type="protein sequence ID" value="PMC80841.1"/>
    <property type="molecule type" value="Genomic_DNA"/>
</dbReference>
<dbReference type="GeneID" id="84579242"/>
<dbReference type="AlphaFoldDB" id="A0A2N6UGV3"/>
<evidence type="ECO:0000313" key="2">
    <source>
        <dbReference type="EMBL" id="PMC80841.1"/>
    </source>
</evidence>
<dbReference type="PANTHER" id="PTHR30041:SF8">
    <property type="entry name" value="PROTEIN YFFB"/>
    <property type="match status" value="1"/>
</dbReference>
<dbReference type="InterPro" id="IPR036249">
    <property type="entry name" value="Thioredoxin-like_sf"/>
</dbReference>
<protein>
    <submittedName>
        <fullName evidence="2">Transcriptional regulator</fullName>
    </submittedName>
</protein>
<dbReference type="PANTHER" id="PTHR30041">
    <property type="entry name" value="ARSENATE REDUCTASE"/>
    <property type="match status" value="1"/>
</dbReference>
<organism evidence="2 3">
    <name type="scientific">Anaerococcus hydrogenalis</name>
    <dbReference type="NCBI Taxonomy" id="33029"/>
    <lineage>
        <taxon>Bacteria</taxon>
        <taxon>Bacillati</taxon>
        <taxon>Bacillota</taxon>
        <taxon>Tissierellia</taxon>
        <taxon>Tissierellales</taxon>
        <taxon>Peptoniphilaceae</taxon>
        <taxon>Anaerococcus</taxon>
    </lineage>
</organism>
<dbReference type="NCBIfam" id="TIGR01617">
    <property type="entry name" value="arsC_related"/>
    <property type="match status" value="1"/>
</dbReference>
<dbReference type="Pfam" id="PF03960">
    <property type="entry name" value="ArsC"/>
    <property type="match status" value="1"/>
</dbReference>
<dbReference type="InterPro" id="IPR006504">
    <property type="entry name" value="Tscrpt_reg_Spx/MgsR"/>
</dbReference>
<comment type="similarity">
    <text evidence="1">Belongs to the ArsC family.</text>
</comment>
<comment type="caution">
    <text evidence="2">The sequence shown here is derived from an EMBL/GenBank/DDBJ whole genome shotgun (WGS) entry which is preliminary data.</text>
</comment>